<reference evidence="2" key="1">
    <citation type="journal article" date="2023" name="Mol. Ecol. Resour.">
        <title>Chromosome-level genome assembly of a triploid poplar Populus alba 'Berolinensis'.</title>
        <authorList>
            <person name="Chen S."/>
            <person name="Yu Y."/>
            <person name="Wang X."/>
            <person name="Wang S."/>
            <person name="Zhang T."/>
            <person name="Zhou Y."/>
            <person name="He R."/>
            <person name="Meng N."/>
            <person name="Wang Y."/>
            <person name="Liu W."/>
            <person name="Liu Z."/>
            <person name="Liu J."/>
            <person name="Guo Q."/>
            <person name="Huang H."/>
            <person name="Sederoff R.R."/>
            <person name="Wang G."/>
            <person name="Qu G."/>
            <person name="Chen S."/>
        </authorList>
    </citation>
    <scope>NUCLEOTIDE SEQUENCE</scope>
    <source>
        <strain evidence="2">SC-2020</strain>
    </source>
</reference>
<keyword evidence="1" id="KW-1133">Transmembrane helix</keyword>
<dbReference type="Proteomes" id="UP001164929">
    <property type="component" value="Chromosome 14"/>
</dbReference>
<sequence>MKNSWLDTHSRIGAARGACFNKKEPVLVLFSVHEQALSVASMKSHGLLTFTTLWSGNDLKKITLLSLLFVRTLYQKPLVFSETPKELGDSSKQDVMYLPILLVVFIKLIIIIFFSFADDAGTLCSAAEWVSYRNLDKGLHFVLVLSQR</sequence>
<keyword evidence="3" id="KW-1185">Reference proteome</keyword>
<dbReference type="EMBL" id="JAQIZT010000014">
    <property type="protein sequence ID" value="KAJ6973417.1"/>
    <property type="molecule type" value="Genomic_DNA"/>
</dbReference>
<keyword evidence="1" id="KW-0472">Membrane</keyword>
<organism evidence="2 3">
    <name type="scientific">Populus alba x Populus x berolinensis</name>
    <dbReference type="NCBI Taxonomy" id="444605"/>
    <lineage>
        <taxon>Eukaryota</taxon>
        <taxon>Viridiplantae</taxon>
        <taxon>Streptophyta</taxon>
        <taxon>Embryophyta</taxon>
        <taxon>Tracheophyta</taxon>
        <taxon>Spermatophyta</taxon>
        <taxon>Magnoliopsida</taxon>
        <taxon>eudicotyledons</taxon>
        <taxon>Gunneridae</taxon>
        <taxon>Pentapetalae</taxon>
        <taxon>rosids</taxon>
        <taxon>fabids</taxon>
        <taxon>Malpighiales</taxon>
        <taxon>Salicaceae</taxon>
        <taxon>Saliceae</taxon>
        <taxon>Populus</taxon>
    </lineage>
</organism>
<gene>
    <name evidence="2" type="ORF">NC653_033675</name>
</gene>
<feature type="transmembrane region" description="Helical" evidence="1">
    <location>
        <begin position="95"/>
        <end position="117"/>
    </location>
</feature>
<protein>
    <submittedName>
        <fullName evidence="2">Uncharacterized protein</fullName>
    </submittedName>
</protein>
<evidence type="ECO:0000256" key="1">
    <source>
        <dbReference type="SAM" id="Phobius"/>
    </source>
</evidence>
<accession>A0AAD6PZF1</accession>
<keyword evidence="1" id="KW-0812">Transmembrane</keyword>
<name>A0AAD6PZF1_9ROSI</name>
<dbReference type="AlphaFoldDB" id="A0AAD6PZF1"/>
<comment type="caution">
    <text evidence="2">The sequence shown here is derived from an EMBL/GenBank/DDBJ whole genome shotgun (WGS) entry which is preliminary data.</text>
</comment>
<evidence type="ECO:0000313" key="2">
    <source>
        <dbReference type="EMBL" id="KAJ6973417.1"/>
    </source>
</evidence>
<evidence type="ECO:0000313" key="3">
    <source>
        <dbReference type="Proteomes" id="UP001164929"/>
    </source>
</evidence>
<proteinExistence type="predicted"/>